<dbReference type="Proteomes" id="UP000015105">
    <property type="component" value="Chromosome 3D"/>
</dbReference>
<reference evidence="1" key="5">
    <citation type="journal article" date="2021" name="G3 (Bethesda)">
        <title>Aegilops tauschii genome assembly Aet v5.0 features greater sequence contiguity and improved annotation.</title>
        <authorList>
            <person name="Wang L."/>
            <person name="Zhu T."/>
            <person name="Rodriguez J.C."/>
            <person name="Deal K.R."/>
            <person name="Dubcovsky J."/>
            <person name="McGuire P.E."/>
            <person name="Lux T."/>
            <person name="Spannagl M."/>
            <person name="Mayer K.F.X."/>
            <person name="Baldrich P."/>
            <person name="Meyers B.C."/>
            <person name="Huo N."/>
            <person name="Gu Y.Q."/>
            <person name="Zhou H."/>
            <person name="Devos K.M."/>
            <person name="Bennetzen J.L."/>
            <person name="Unver T."/>
            <person name="Budak H."/>
            <person name="Gulick P.J."/>
            <person name="Galiba G."/>
            <person name="Kalapos B."/>
            <person name="Nelson D.R."/>
            <person name="Li P."/>
            <person name="You F.M."/>
            <person name="Luo M.C."/>
            <person name="Dvorak J."/>
        </authorList>
    </citation>
    <scope>NUCLEOTIDE SEQUENCE [LARGE SCALE GENOMIC DNA]</scope>
    <source>
        <strain evidence="1">cv. AL8/78</strain>
    </source>
</reference>
<reference evidence="2" key="2">
    <citation type="journal article" date="2017" name="Nat. Plants">
        <title>The Aegilops tauschii genome reveals multiple impacts of transposons.</title>
        <authorList>
            <person name="Zhao G."/>
            <person name="Zou C."/>
            <person name="Li K."/>
            <person name="Wang K."/>
            <person name="Li T."/>
            <person name="Gao L."/>
            <person name="Zhang X."/>
            <person name="Wang H."/>
            <person name="Yang Z."/>
            <person name="Liu X."/>
            <person name="Jiang W."/>
            <person name="Mao L."/>
            <person name="Kong X."/>
            <person name="Jiao Y."/>
            <person name="Jia J."/>
        </authorList>
    </citation>
    <scope>NUCLEOTIDE SEQUENCE [LARGE SCALE GENOMIC DNA]</scope>
    <source>
        <strain evidence="2">cv. AL8/78</strain>
    </source>
</reference>
<dbReference type="EnsemblPlants" id="AET3Gv20962900.1">
    <property type="protein sequence ID" value="AET3Gv20962900.1"/>
    <property type="gene ID" value="AET3Gv20962900"/>
</dbReference>
<protein>
    <submittedName>
        <fullName evidence="1">Uncharacterized protein</fullName>
    </submittedName>
</protein>
<keyword evidence="2" id="KW-1185">Reference proteome</keyword>
<proteinExistence type="predicted"/>
<reference evidence="2" key="1">
    <citation type="journal article" date="2014" name="Science">
        <title>Ancient hybridizations among the ancestral genomes of bread wheat.</title>
        <authorList>
            <consortium name="International Wheat Genome Sequencing Consortium,"/>
            <person name="Marcussen T."/>
            <person name="Sandve S.R."/>
            <person name="Heier L."/>
            <person name="Spannagl M."/>
            <person name="Pfeifer M."/>
            <person name="Jakobsen K.S."/>
            <person name="Wulff B.B."/>
            <person name="Steuernagel B."/>
            <person name="Mayer K.F."/>
            <person name="Olsen O.A."/>
        </authorList>
    </citation>
    <scope>NUCLEOTIDE SEQUENCE [LARGE SCALE GENOMIC DNA]</scope>
    <source>
        <strain evidence="2">cv. AL8/78</strain>
    </source>
</reference>
<name>A0A453GCU3_AEGTS</name>
<evidence type="ECO:0000313" key="2">
    <source>
        <dbReference type="Proteomes" id="UP000015105"/>
    </source>
</evidence>
<sequence length="70" mass="7536">VAILELGAARAEKGRRRNCGGQAGARGESARLLAPFWSGLLPGHSILQSGRAGRVRAVRRQLFPRPRCVC</sequence>
<dbReference type="Gramene" id="AET3Gv20962900.1">
    <property type="protein sequence ID" value="AET3Gv20962900.1"/>
    <property type="gene ID" value="AET3Gv20962900"/>
</dbReference>
<dbReference type="AlphaFoldDB" id="A0A453GCU3"/>
<organism evidence="1 2">
    <name type="scientific">Aegilops tauschii subsp. strangulata</name>
    <name type="common">Goatgrass</name>
    <dbReference type="NCBI Taxonomy" id="200361"/>
    <lineage>
        <taxon>Eukaryota</taxon>
        <taxon>Viridiplantae</taxon>
        <taxon>Streptophyta</taxon>
        <taxon>Embryophyta</taxon>
        <taxon>Tracheophyta</taxon>
        <taxon>Spermatophyta</taxon>
        <taxon>Magnoliopsida</taxon>
        <taxon>Liliopsida</taxon>
        <taxon>Poales</taxon>
        <taxon>Poaceae</taxon>
        <taxon>BOP clade</taxon>
        <taxon>Pooideae</taxon>
        <taxon>Triticodae</taxon>
        <taxon>Triticeae</taxon>
        <taxon>Triticinae</taxon>
        <taxon>Aegilops</taxon>
    </lineage>
</organism>
<accession>A0A453GCU3</accession>
<reference evidence="1" key="3">
    <citation type="journal article" date="2017" name="Nature">
        <title>Genome sequence of the progenitor of the wheat D genome Aegilops tauschii.</title>
        <authorList>
            <person name="Luo M.C."/>
            <person name="Gu Y.Q."/>
            <person name="Puiu D."/>
            <person name="Wang H."/>
            <person name="Twardziok S.O."/>
            <person name="Deal K.R."/>
            <person name="Huo N."/>
            <person name="Zhu T."/>
            <person name="Wang L."/>
            <person name="Wang Y."/>
            <person name="McGuire P.E."/>
            <person name="Liu S."/>
            <person name="Long H."/>
            <person name="Ramasamy R.K."/>
            <person name="Rodriguez J.C."/>
            <person name="Van S.L."/>
            <person name="Yuan L."/>
            <person name="Wang Z."/>
            <person name="Xia Z."/>
            <person name="Xiao L."/>
            <person name="Anderson O.D."/>
            <person name="Ouyang S."/>
            <person name="Liang Y."/>
            <person name="Zimin A.V."/>
            <person name="Pertea G."/>
            <person name="Qi P."/>
            <person name="Bennetzen J.L."/>
            <person name="Dai X."/>
            <person name="Dawson M.W."/>
            <person name="Muller H.G."/>
            <person name="Kugler K."/>
            <person name="Rivarola-Duarte L."/>
            <person name="Spannagl M."/>
            <person name="Mayer K.F.X."/>
            <person name="Lu F.H."/>
            <person name="Bevan M.W."/>
            <person name="Leroy P."/>
            <person name="Li P."/>
            <person name="You F.M."/>
            <person name="Sun Q."/>
            <person name="Liu Z."/>
            <person name="Lyons E."/>
            <person name="Wicker T."/>
            <person name="Salzberg S.L."/>
            <person name="Devos K.M."/>
            <person name="Dvorak J."/>
        </authorList>
    </citation>
    <scope>NUCLEOTIDE SEQUENCE [LARGE SCALE GENOMIC DNA]</scope>
    <source>
        <strain evidence="1">cv. AL8/78</strain>
    </source>
</reference>
<evidence type="ECO:0000313" key="1">
    <source>
        <dbReference type="EnsemblPlants" id="AET3Gv20962900.1"/>
    </source>
</evidence>
<reference evidence="1" key="4">
    <citation type="submission" date="2019-03" db="UniProtKB">
        <authorList>
            <consortium name="EnsemblPlants"/>
        </authorList>
    </citation>
    <scope>IDENTIFICATION</scope>
</reference>